<gene>
    <name evidence="7" type="ORF">THAOC_37735</name>
</gene>
<feature type="domain" description="MYND-type" evidence="6">
    <location>
        <begin position="15"/>
        <end position="56"/>
    </location>
</feature>
<comment type="caution">
    <text evidence="7">The sequence shown here is derived from an EMBL/GenBank/DDBJ whole genome shotgun (WGS) entry which is preliminary data.</text>
</comment>
<sequence>MMRCVPCEDDGDESCANCGKLGSDAVKLKNCTACRLVKYCGVDCQRAHRKQHRKACKQRVAELKDEQLYSQGHERPEGDYCPICSLPIPFRMDDHSAFNVCCMKRICNGCNVAAQKRGMHDCAFCRTPIADNEADTLAMVQARVQKKDPQAILFLGRKYFFGELLQMDKRKGVEMWTEAAELGSLDALFSLGVAHARGEGVGQDMAKAAEFYTKAATQGHVESRNNLGSLEGKEGNYDRAVRHYLISAKMGHKDSVENIKRLFMAGIATNEQYAAALKGYQNAVEETKSHDRDTASALIKKEVVPTAGGEREREEQGASLDERVPRLADDPERHDREQAQEYQAGPDEAVDALGPRGTPVVEHRAPQDRLVPTERREQRGHREDAPEEPQSGALTARLGRAHAEPEDRPARNEHVRRPARADADRVEPRHVPEAPDAPEEHRRRRVYGLVVVYHALDALPDLGVVRRVAVAVRVAEQREEGEDRPEHGQPGRHEERLVGRADPDAPRANLREALVAPEQQHELDGRERHEDGDGRRRLAPDPHEQDRLD</sequence>
<dbReference type="PANTHER" id="PTHR45011">
    <property type="entry name" value="DAP3-BINDING CELL DEATH ENHANCER 1"/>
    <property type="match status" value="1"/>
</dbReference>
<feature type="region of interest" description="Disordered" evidence="5">
    <location>
        <begin position="476"/>
        <end position="549"/>
    </location>
</feature>
<dbReference type="InterPro" id="IPR006597">
    <property type="entry name" value="Sel1-like"/>
</dbReference>
<proteinExistence type="predicted"/>
<evidence type="ECO:0000256" key="5">
    <source>
        <dbReference type="SAM" id="MobiDB-lite"/>
    </source>
</evidence>
<keyword evidence="1" id="KW-0479">Metal-binding</keyword>
<dbReference type="PROSITE" id="PS50865">
    <property type="entry name" value="ZF_MYND_2"/>
    <property type="match status" value="1"/>
</dbReference>
<evidence type="ECO:0000256" key="1">
    <source>
        <dbReference type="ARBA" id="ARBA00022723"/>
    </source>
</evidence>
<evidence type="ECO:0000259" key="6">
    <source>
        <dbReference type="PROSITE" id="PS50865"/>
    </source>
</evidence>
<dbReference type="eggNOG" id="ENOG502RZ2E">
    <property type="taxonomic scope" value="Eukaryota"/>
</dbReference>
<feature type="compositionally biased region" description="Basic and acidic residues" evidence="5">
    <location>
        <begin position="287"/>
        <end position="339"/>
    </location>
</feature>
<feature type="compositionally biased region" description="Basic and acidic residues" evidence="5">
    <location>
        <begin position="401"/>
        <end position="441"/>
    </location>
</feature>
<feature type="compositionally biased region" description="Basic and acidic residues" evidence="5">
    <location>
        <begin position="519"/>
        <end position="549"/>
    </location>
</feature>
<keyword evidence="2 4" id="KW-0863">Zinc-finger</keyword>
<evidence type="ECO:0000313" key="7">
    <source>
        <dbReference type="EMBL" id="EJK43788.1"/>
    </source>
</evidence>
<dbReference type="SUPFAM" id="SSF144232">
    <property type="entry name" value="HIT/MYND zinc finger-like"/>
    <property type="match status" value="1"/>
</dbReference>
<feature type="compositionally biased region" description="Basic and acidic residues" evidence="5">
    <location>
        <begin position="484"/>
        <end position="505"/>
    </location>
</feature>
<dbReference type="InterPro" id="IPR052748">
    <property type="entry name" value="ISR_Activator"/>
</dbReference>
<name>K0QY71_THAOC</name>
<accession>K0QY71</accession>
<dbReference type="GO" id="GO:0008270">
    <property type="term" value="F:zinc ion binding"/>
    <property type="evidence" value="ECO:0007669"/>
    <property type="project" value="UniProtKB-KW"/>
</dbReference>
<keyword evidence="3" id="KW-0862">Zinc</keyword>
<organism evidence="7 8">
    <name type="scientific">Thalassiosira oceanica</name>
    <name type="common">Marine diatom</name>
    <dbReference type="NCBI Taxonomy" id="159749"/>
    <lineage>
        <taxon>Eukaryota</taxon>
        <taxon>Sar</taxon>
        <taxon>Stramenopiles</taxon>
        <taxon>Ochrophyta</taxon>
        <taxon>Bacillariophyta</taxon>
        <taxon>Coscinodiscophyceae</taxon>
        <taxon>Thalassiosirophycidae</taxon>
        <taxon>Thalassiosirales</taxon>
        <taxon>Thalassiosiraceae</taxon>
        <taxon>Thalassiosira</taxon>
    </lineage>
</organism>
<dbReference type="Gene3D" id="1.25.40.10">
    <property type="entry name" value="Tetratricopeptide repeat domain"/>
    <property type="match status" value="1"/>
</dbReference>
<dbReference type="PROSITE" id="PS01360">
    <property type="entry name" value="ZF_MYND_1"/>
    <property type="match status" value="1"/>
</dbReference>
<dbReference type="Pfam" id="PF01753">
    <property type="entry name" value="zf-MYND"/>
    <property type="match status" value="1"/>
</dbReference>
<feature type="non-terminal residue" evidence="7">
    <location>
        <position position="549"/>
    </location>
</feature>
<evidence type="ECO:0000256" key="4">
    <source>
        <dbReference type="PROSITE-ProRule" id="PRU00134"/>
    </source>
</evidence>
<dbReference type="InterPro" id="IPR002893">
    <property type="entry name" value="Znf_MYND"/>
</dbReference>
<dbReference type="AlphaFoldDB" id="K0QY71"/>
<dbReference type="SMART" id="SM00671">
    <property type="entry name" value="SEL1"/>
    <property type="match status" value="3"/>
</dbReference>
<dbReference type="Proteomes" id="UP000266841">
    <property type="component" value="Unassembled WGS sequence"/>
</dbReference>
<dbReference type="SUPFAM" id="SSF81901">
    <property type="entry name" value="HCP-like"/>
    <property type="match status" value="1"/>
</dbReference>
<dbReference type="Gene3D" id="6.10.140.2220">
    <property type="match status" value="1"/>
</dbReference>
<keyword evidence="8" id="KW-1185">Reference proteome</keyword>
<evidence type="ECO:0000313" key="8">
    <source>
        <dbReference type="Proteomes" id="UP000266841"/>
    </source>
</evidence>
<dbReference type="OrthoDB" id="27934at2759"/>
<dbReference type="EMBL" id="AGNL01050634">
    <property type="protein sequence ID" value="EJK43788.1"/>
    <property type="molecule type" value="Genomic_DNA"/>
</dbReference>
<dbReference type="PANTHER" id="PTHR45011:SF1">
    <property type="entry name" value="DAP3-BINDING CELL DEATH ENHANCER 1"/>
    <property type="match status" value="1"/>
</dbReference>
<dbReference type="InterPro" id="IPR011990">
    <property type="entry name" value="TPR-like_helical_dom_sf"/>
</dbReference>
<feature type="compositionally biased region" description="Basic and acidic residues" evidence="5">
    <location>
        <begin position="361"/>
        <end position="384"/>
    </location>
</feature>
<protein>
    <recommendedName>
        <fullName evidence="6">MYND-type domain-containing protein</fullName>
    </recommendedName>
</protein>
<feature type="region of interest" description="Disordered" evidence="5">
    <location>
        <begin position="287"/>
        <end position="441"/>
    </location>
</feature>
<reference evidence="7 8" key="1">
    <citation type="journal article" date="2012" name="Genome Biol.">
        <title>Genome and low-iron response of an oceanic diatom adapted to chronic iron limitation.</title>
        <authorList>
            <person name="Lommer M."/>
            <person name="Specht M."/>
            <person name="Roy A.S."/>
            <person name="Kraemer L."/>
            <person name="Andreson R."/>
            <person name="Gutowska M.A."/>
            <person name="Wolf J."/>
            <person name="Bergner S.V."/>
            <person name="Schilhabel M.B."/>
            <person name="Klostermeier U.C."/>
            <person name="Beiko R.G."/>
            <person name="Rosenstiel P."/>
            <person name="Hippler M."/>
            <person name="Laroche J."/>
        </authorList>
    </citation>
    <scope>NUCLEOTIDE SEQUENCE [LARGE SCALE GENOMIC DNA]</scope>
    <source>
        <strain evidence="7 8">CCMP1005</strain>
    </source>
</reference>
<dbReference type="Pfam" id="PF08238">
    <property type="entry name" value="Sel1"/>
    <property type="match status" value="3"/>
</dbReference>
<evidence type="ECO:0000256" key="3">
    <source>
        <dbReference type="ARBA" id="ARBA00022833"/>
    </source>
</evidence>
<evidence type="ECO:0000256" key="2">
    <source>
        <dbReference type="ARBA" id="ARBA00022771"/>
    </source>
</evidence>